<proteinExistence type="inferred from homology"/>
<dbReference type="GO" id="GO:0005886">
    <property type="term" value="C:plasma membrane"/>
    <property type="evidence" value="ECO:0007669"/>
    <property type="project" value="UniProtKB-SubCell"/>
</dbReference>
<feature type="domain" description="NADH-Ubiquinone oxidoreductase (complex I) chain 5 N-terminal" evidence="11">
    <location>
        <begin position="70"/>
        <end position="111"/>
    </location>
</feature>
<dbReference type="Pfam" id="PF00662">
    <property type="entry name" value="Proton_antipo_N"/>
    <property type="match status" value="1"/>
</dbReference>
<dbReference type="InterPro" id="IPR001750">
    <property type="entry name" value="ND/Mrp_TM"/>
</dbReference>
<dbReference type="GO" id="GO:0042773">
    <property type="term" value="P:ATP synthesis coupled electron transport"/>
    <property type="evidence" value="ECO:0007669"/>
    <property type="project" value="InterPro"/>
</dbReference>
<feature type="transmembrane region" description="Helical" evidence="8">
    <location>
        <begin position="78"/>
        <end position="99"/>
    </location>
</feature>
<evidence type="ECO:0000256" key="2">
    <source>
        <dbReference type="ARBA" id="ARBA00004127"/>
    </source>
</evidence>
<keyword evidence="13" id="KW-1185">Reference proteome</keyword>
<dbReference type="KEGG" id="poz:I0K15_02205"/>
<evidence type="ECO:0000256" key="5">
    <source>
        <dbReference type="ARBA" id="ARBA00022692"/>
    </source>
</evidence>
<feature type="domain" description="NADH:quinone oxidoreductase/Mrp antiporter transmembrane" evidence="10">
    <location>
        <begin position="128"/>
        <end position="344"/>
    </location>
</feature>
<evidence type="ECO:0000313" key="13">
    <source>
        <dbReference type="Proteomes" id="UP000594800"/>
    </source>
</evidence>
<evidence type="ECO:0000259" key="10">
    <source>
        <dbReference type="Pfam" id="PF00361"/>
    </source>
</evidence>
<comment type="function">
    <text evidence="8">Part of an energy-coupled inorganic carbon pump.</text>
</comment>
<feature type="transmembrane region" description="Helical" evidence="8">
    <location>
        <begin position="392"/>
        <end position="412"/>
    </location>
</feature>
<feature type="transmembrane region" description="Helical" evidence="8">
    <location>
        <begin position="166"/>
        <end position="185"/>
    </location>
</feature>
<comment type="function">
    <text evidence="1">NDH-1 shuttles electrons from NADH, via FMN and iron-sulfur (Fe-S) centers, to quinones in the respiratory chain. The immediate electron acceptor for the enzyme in this species is believed to be ubiquinone. Couples the redox reaction to proton translocation (for every two electrons transferred, four hydrogen ions are translocated across the cytoplasmic membrane), and thus conserves the redox energy in a proton gradient.</text>
</comment>
<evidence type="ECO:0000256" key="1">
    <source>
        <dbReference type="ARBA" id="ARBA00002378"/>
    </source>
</evidence>
<dbReference type="InterPro" id="IPR003945">
    <property type="entry name" value="NU5C-like"/>
</dbReference>
<evidence type="ECO:0000313" key="12">
    <source>
        <dbReference type="EMBL" id="QPH54617.1"/>
    </source>
</evidence>
<evidence type="ECO:0000256" key="4">
    <source>
        <dbReference type="ARBA" id="ARBA00022475"/>
    </source>
</evidence>
<keyword evidence="5 8" id="KW-0812">Transmembrane</keyword>
<feature type="transmembrane region" description="Helical" evidence="8">
    <location>
        <begin position="205"/>
        <end position="221"/>
    </location>
</feature>
<dbReference type="Pfam" id="PF00361">
    <property type="entry name" value="Proton_antipo_M"/>
    <property type="match status" value="1"/>
</dbReference>
<evidence type="ECO:0000259" key="11">
    <source>
        <dbReference type="Pfam" id="PF00662"/>
    </source>
</evidence>
<name>A0A7S9LSQ8_9RHOB</name>
<dbReference type="RefSeq" id="WP_196103826.1">
    <property type="nucleotide sequence ID" value="NZ_CP064942.1"/>
</dbReference>
<dbReference type="HAMAP" id="MF_00862">
    <property type="entry name" value="DabB"/>
    <property type="match status" value="1"/>
</dbReference>
<keyword evidence="7 8" id="KW-0472">Membrane</keyword>
<feature type="transmembrane region" description="Helical" evidence="8">
    <location>
        <begin position="364"/>
        <end position="386"/>
    </location>
</feature>
<dbReference type="PANTHER" id="PTHR42829:SF1">
    <property type="entry name" value="INORGANIC CARBON TRANSPORTER SUBUNIT DABB-RELATED"/>
    <property type="match status" value="1"/>
</dbReference>
<keyword evidence="4 8" id="KW-1003">Cell membrane</keyword>
<dbReference type="AlphaFoldDB" id="A0A7S9LSQ8"/>
<organism evidence="12 13">
    <name type="scientific">Pontivivens ytuae</name>
    <dbReference type="NCBI Taxonomy" id="2789856"/>
    <lineage>
        <taxon>Bacteria</taxon>
        <taxon>Pseudomonadati</taxon>
        <taxon>Pseudomonadota</taxon>
        <taxon>Alphaproteobacteria</taxon>
        <taxon>Rhodobacterales</taxon>
        <taxon>Paracoccaceae</taxon>
        <taxon>Pontivivens</taxon>
    </lineage>
</organism>
<dbReference type="GO" id="GO:0015990">
    <property type="term" value="P:electron transport coupled proton transport"/>
    <property type="evidence" value="ECO:0007669"/>
    <property type="project" value="TreeGrafter"/>
</dbReference>
<evidence type="ECO:0000256" key="8">
    <source>
        <dbReference type="HAMAP-Rule" id="MF_00862"/>
    </source>
</evidence>
<feature type="transmembrane region" description="Helical" evidence="8">
    <location>
        <begin position="461"/>
        <end position="485"/>
    </location>
</feature>
<feature type="transmembrane region" description="Helical" evidence="8">
    <location>
        <begin position="242"/>
        <end position="259"/>
    </location>
</feature>
<evidence type="ECO:0000256" key="9">
    <source>
        <dbReference type="RuleBase" id="RU000320"/>
    </source>
</evidence>
<feature type="transmembrane region" description="Helical" evidence="8">
    <location>
        <begin position="304"/>
        <end position="329"/>
    </location>
</feature>
<dbReference type="PRINTS" id="PR01434">
    <property type="entry name" value="NADHDHGNASE5"/>
</dbReference>
<dbReference type="InterPro" id="IPR001516">
    <property type="entry name" value="Proton_antipo_N"/>
</dbReference>
<dbReference type="GO" id="GO:0003954">
    <property type="term" value="F:NADH dehydrogenase activity"/>
    <property type="evidence" value="ECO:0007669"/>
    <property type="project" value="TreeGrafter"/>
</dbReference>
<evidence type="ECO:0000256" key="3">
    <source>
        <dbReference type="ARBA" id="ARBA00022448"/>
    </source>
</evidence>
<evidence type="ECO:0000256" key="7">
    <source>
        <dbReference type="ARBA" id="ARBA00023136"/>
    </source>
</evidence>
<keyword evidence="3 8" id="KW-0813">Transport</keyword>
<reference evidence="12 13" key="1">
    <citation type="submission" date="2020-11" db="EMBL/GenBank/DDBJ databases">
        <title>Description of Pontivivens ytuae sp. nov. isolated from deep sea sediment of Mariana Trench.</title>
        <authorList>
            <person name="Wang Z."/>
            <person name="Sun Q.-L."/>
            <person name="Xu X.-D."/>
            <person name="Tang Y.-Z."/>
            <person name="Zhang J."/>
        </authorList>
    </citation>
    <scope>NUCLEOTIDE SEQUENCE [LARGE SCALE GENOMIC DNA]</scope>
    <source>
        <strain evidence="12 13">MT2928</strain>
    </source>
</reference>
<dbReference type="Proteomes" id="UP000594800">
    <property type="component" value="Chromosome"/>
</dbReference>
<comment type="subcellular location">
    <subcellularLocation>
        <location evidence="8">Cell membrane</location>
        <topology evidence="8">Multi-pass membrane protein</topology>
    </subcellularLocation>
    <subcellularLocation>
        <location evidence="2">Endomembrane system</location>
        <topology evidence="2">Multi-pass membrane protein</topology>
    </subcellularLocation>
    <subcellularLocation>
        <location evidence="9">Membrane</location>
        <topology evidence="9">Multi-pass membrane protein</topology>
    </subcellularLocation>
</comment>
<dbReference type="GO" id="GO:0008137">
    <property type="term" value="F:NADH dehydrogenase (ubiquinone) activity"/>
    <property type="evidence" value="ECO:0007669"/>
    <property type="project" value="InterPro"/>
</dbReference>
<feature type="transmembrane region" description="Helical" evidence="8">
    <location>
        <begin position="39"/>
        <end position="57"/>
    </location>
</feature>
<keyword evidence="6 8" id="KW-1133">Transmembrane helix</keyword>
<feature type="transmembrane region" description="Helical" evidence="8">
    <location>
        <begin position="271"/>
        <end position="292"/>
    </location>
</feature>
<comment type="subunit">
    <text evidence="8">Forms a complex with DabA.</text>
</comment>
<dbReference type="EMBL" id="CP064942">
    <property type="protein sequence ID" value="QPH54617.1"/>
    <property type="molecule type" value="Genomic_DNA"/>
</dbReference>
<feature type="transmembrane region" description="Helical" evidence="8">
    <location>
        <begin position="119"/>
        <end position="145"/>
    </location>
</feature>
<dbReference type="GO" id="GO:0012505">
    <property type="term" value="C:endomembrane system"/>
    <property type="evidence" value="ECO:0007669"/>
    <property type="project" value="UniProtKB-SubCell"/>
</dbReference>
<dbReference type="PANTHER" id="PTHR42829">
    <property type="entry name" value="NADH-UBIQUINONE OXIDOREDUCTASE CHAIN 5"/>
    <property type="match status" value="1"/>
</dbReference>
<comment type="similarity">
    <text evidence="8">Belongs to the inorganic carbon transporter (TC 9.A.2) DabB family.</text>
</comment>
<evidence type="ECO:0000256" key="6">
    <source>
        <dbReference type="ARBA" id="ARBA00022989"/>
    </source>
</evidence>
<feature type="transmembrane region" description="Helical" evidence="8">
    <location>
        <begin position="424"/>
        <end position="441"/>
    </location>
</feature>
<protein>
    <recommendedName>
        <fullName evidence="8">Probable inorganic carbon transporter subunit DabB</fullName>
    </recommendedName>
</protein>
<accession>A0A7S9LSQ8</accession>
<gene>
    <name evidence="8" type="primary">dabB</name>
    <name evidence="12" type="ORF">I0K15_02205</name>
</gene>
<dbReference type="InterPro" id="IPR046396">
    <property type="entry name" value="Transporter_DabB"/>
</dbReference>
<sequence length="519" mass="53463">MLLAFLPLLAPLALILAAFLAFRGPEQRPGSVLKTVELAALAAFGVAVLSAITLIAAGSGNSPLIGVAGLGLSIRLDALSAVMLLLVTFVGWVVLRYAATYMDGEARQGSFTGWLCATLAAVMLLVTAGSLLQLVAAWIATSLFLHKLLLHYPERVAAQRAARKKYVTARLGDAALIGAAILLLIQYGTGDIAEILAAARLGEGGGIAVAVAILLAVAALLKSAQFPTHGWLTEVMETPTPVSALLHAGVINAGGFLLIRFADVMLLSPGVLAVLVMIGGFTALFGGLVMLTQPAVKTSLAWSTVAQMGFMILQCGLALFPLALLHIVAHSLYKAHAFLASGMAVEGVASIRRPGPVAIPNGAAVGRAFLLALAIYAVVGLIFGFTGKSPQAIALGAILIFGVAYLLAQGLADAAPRILTRRTAAYSVAAAIGYFALQTAAEGLMSGTLPPTPAPGPLEWALIVLALVSFGLVAVAQAMFPLWAYHPAAAGLRVHLSNGLYANAVFDRLLGGWSSRSTS</sequence>